<comment type="catalytic activity">
    <reaction evidence="9 10">
        <text>XTP + H2O = XMP + diphosphate + H(+)</text>
        <dbReference type="Rhea" id="RHEA:28610"/>
        <dbReference type="ChEBI" id="CHEBI:15377"/>
        <dbReference type="ChEBI" id="CHEBI:15378"/>
        <dbReference type="ChEBI" id="CHEBI:33019"/>
        <dbReference type="ChEBI" id="CHEBI:57464"/>
        <dbReference type="ChEBI" id="CHEBI:61314"/>
        <dbReference type="EC" id="3.6.1.66"/>
    </reaction>
</comment>
<dbReference type="OrthoDB" id="9807456at2"/>
<keyword evidence="6 10" id="KW-0460">Magnesium</keyword>
<feature type="binding site" evidence="10">
    <location>
        <position position="183"/>
    </location>
    <ligand>
        <name>substrate</name>
    </ligand>
</feature>
<evidence type="ECO:0000256" key="3">
    <source>
        <dbReference type="ARBA" id="ARBA00022723"/>
    </source>
</evidence>
<dbReference type="CDD" id="cd00515">
    <property type="entry name" value="HAM1"/>
    <property type="match status" value="1"/>
</dbReference>
<evidence type="ECO:0000256" key="1">
    <source>
        <dbReference type="ARBA" id="ARBA00008023"/>
    </source>
</evidence>
<dbReference type="HAMAP" id="MF_01405">
    <property type="entry name" value="Non_canon_purine_NTPase"/>
    <property type="match status" value="1"/>
</dbReference>
<dbReference type="PANTHER" id="PTHR11067:SF9">
    <property type="entry name" value="INOSINE TRIPHOSPHATE PYROPHOSPHATASE"/>
    <property type="match status" value="1"/>
</dbReference>
<dbReference type="EMBL" id="CP012673">
    <property type="protein sequence ID" value="AUX47909.1"/>
    <property type="molecule type" value="Genomic_DNA"/>
</dbReference>
<dbReference type="Gene3D" id="3.90.950.10">
    <property type="match status" value="1"/>
</dbReference>
<dbReference type="GO" id="GO:0036220">
    <property type="term" value="F:ITP diphosphatase activity"/>
    <property type="evidence" value="ECO:0007669"/>
    <property type="project" value="UniProtKB-UniRule"/>
</dbReference>
<name>A0A2L0F8Z0_SORCE</name>
<comment type="caution">
    <text evidence="10">Lacks conserved residue(s) required for the propagation of feature annotation.</text>
</comment>
<feature type="active site" description="Proton acceptor" evidence="10">
    <location>
        <position position="75"/>
    </location>
</feature>
<feature type="binding site" evidence="10">
    <location>
        <begin position="188"/>
        <end position="189"/>
    </location>
    <ligand>
        <name>substrate</name>
    </ligand>
</feature>
<reference evidence="12 13" key="1">
    <citation type="submission" date="2015-09" db="EMBL/GenBank/DDBJ databases">
        <title>Sorangium comparison.</title>
        <authorList>
            <person name="Zaburannyi N."/>
            <person name="Bunk B."/>
            <person name="Overmann J."/>
            <person name="Mueller R."/>
        </authorList>
    </citation>
    <scope>NUCLEOTIDE SEQUENCE [LARGE SCALE GENOMIC DNA]</scope>
    <source>
        <strain evidence="12 13">So ce26</strain>
    </source>
</reference>
<dbReference type="GO" id="GO:0035870">
    <property type="term" value="F:dITP diphosphatase activity"/>
    <property type="evidence" value="ECO:0007669"/>
    <property type="project" value="UniProtKB-UniRule"/>
</dbReference>
<evidence type="ECO:0000313" key="13">
    <source>
        <dbReference type="Proteomes" id="UP000238348"/>
    </source>
</evidence>
<keyword evidence="5 10" id="KW-0378">Hydrolase</keyword>
<dbReference type="EC" id="3.6.1.66" evidence="10"/>
<dbReference type="GO" id="GO:0009146">
    <property type="term" value="P:purine nucleoside triphosphate catabolic process"/>
    <property type="evidence" value="ECO:0007669"/>
    <property type="project" value="UniProtKB-UniRule"/>
</dbReference>
<comment type="cofactor">
    <cofactor evidence="10">
        <name>Mg(2+)</name>
        <dbReference type="ChEBI" id="CHEBI:18420"/>
    </cofactor>
    <text evidence="10">Binds 1 Mg(2+) ion per subunit.</text>
</comment>
<comment type="similarity">
    <text evidence="1 10 11">Belongs to the HAM1 NTPase family.</text>
</comment>
<evidence type="ECO:0000256" key="11">
    <source>
        <dbReference type="RuleBase" id="RU003781"/>
    </source>
</evidence>
<comment type="function">
    <text evidence="10">Pyrophosphatase that catalyzes the hydrolysis of nucleoside triphosphates to their monophosphate derivatives, with a high preference for the non-canonical purine nucleotides XTP (xanthosine triphosphate), dITP (deoxyinosine triphosphate) and ITP. Seems to function as a house-cleaning enzyme that removes non-canonical purine nucleotides from the nucleotide pool, thus preventing their incorporation into DNA/RNA and avoiding chromosomal lesions.</text>
</comment>
<evidence type="ECO:0000256" key="9">
    <source>
        <dbReference type="ARBA" id="ARBA00052017"/>
    </source>
</evidence>
<dbReference type="GO" id="GO:0036222">
    <property type="term" value="F:XTP diphosphatase activity"/>
    <property type="evidence" value="ECO:0007669"/>
    <property type="project" value="UniProtKB-UniRule"/>
</dbReference>
<keyword evidence="4 10" id="KW-0547">Nucleotide-binding</keyword>
<evidence type="ECO:0000256" key="6">
    <source>
        <dbReference type="ARBA" id="ARBA00022842"/>
    </source>
</evidence>
<dbReference type="Pfam" id="PF01725">
    <property type="entry name" value="Ham1p_like"/>
    <property type="match status" value="1"/>
</dbReference>
<feature type="binding site" evidence="10">
    <location>
        <position position="76"/>
    </location>
    <ligand>
        <name>substrate</name>
    </ligand>
</feature>
<protein>
    <recommendedName>
        <fullName evidence="10">dITP/XTP pyrophosphatase</fullName>
        <ecNumber evidence="10">3.6.1.66</ecNumber>
    </recommendedName>
    <alternativeName>
        <fullName evidence="10">Non-canonical purine NTP pyrophosphatase</fullName>
    </alternativeName>
    <alternativeName>
        <fullName evidence="10">Non-standard purine NTP pyrophosphatase</fullName>
    </alternativeName>
    <alternativeName>
        <fullName evidence="10">Nucleoside-triphosphate diphosphatase</fullName>
    </alternativeName>
    <alternativeName>
        <fullName evidence="10">Nucleoside-triphosphate pyrophosphatase</fullName>
        <shortName evidence="10">NTPase</shortName>
    </alternativeName>
</protein>
<evidence type="ECO:0000256" key="8">
    <source>
        <dbReference type="ARBA" id="ARBA00051875"/>
    </source>
</evidence>
<feature type="binding site" evidence="10">
    <location>
        <position position="75"/>
    </location>
    <ligand>
        <name>Mg(2+)</name>
        <dbReference type="ChEBI" id="CHEBI:18420"/>
    </ligand>
</feature>
<dbReference type="GO" id="GO:0009117">
    <property type="term" value="P:nucleotide metabolic process"/>
    <property type="evidence" value="ECO:0007669"/>
    <property type="project" value="UniProtKB-KW"/>
</dbReference>
<feature type="binding site" evidence="10">
    <location>
        <begin position="160"/>
        <end position="163"/>
    </location>
    <ligand>
        <name>substrate</name>
    </ligand>
</feature>
<dbReference type="GO" id="GO:0005829">
    <property type="term" value="C:cytosol"/>
    <property type="evidence" value="ECO:0007669"/>
    <property type="project" value="TreeGrafter"/>
</dbReference>
<dbReference type="PANTHER" id="PTHR11067">
    <property type="entry name" value="INOSINE TRIPHOSPHATE PYROPHOSPHATASE/HAM1 PROTEIN"/>
    <property type="match status" value="1"/>
</dbReference>
<evidence type="ECO:0000256" key="2">
    <source>
        <dbReference type="ARBA" id="ARBA00011738"/>
    </source>
</evidence>
<evidence type="ECO:0000256" key="7">
    <source>
        <dbReference type="ARBA" id="ARBA00023080"/>
    </source>
</evidence>
<dbReference type="RefSeq" id="WP_104985839.1">
    <property type="nucleotide sequence ID" value="NZ_CP012673.1"/>
</dbReference>
<dbReference type="NCBIfam" id="TIGR00042">
    <property type="entry name" value="RdgB/HAM1 family non-canonical purine NTP pyrophosphatase"/>
    <property type="match status" value="1"/>
</dbReference>
<comment type="catalytic activity">
    <reaction evidence="10">
        <text>ITP + H2O = IMP + diphosphate + H(+)</text>
        <dbReference type="Rhea" id="RHEA:29399"/>
        <dbReference type="ChEBI" id="CHEBI:15377"/>
        <dbReference type="ChEBI" id="CHEBI:15378"/>
        <dbReference type="ChEBI" id="CHEBI:33019"/>
        <dbReference type="ChEBI" id="CHEBI:58053"/>
        <dbReference type="ChEBI" id="CHEBI:61402"/>
        <dbReference type="EC" id="3.6.1.66"/>
    </reaction>
</comment>
<accession>A0A2L0F8Z0</accession>
<dbReference type="InterPro" id="IPR029001">
    <property type="entry name" value="ITPase-like_fam"/>
</dbReference>
<comment type="subunit">
    <text evidence="2 10">Homodimer.</text>
</comment>
<keyword evidence="3 10" id="KW-0479">Metal-binding</keyword>
<organism evidence="12 13">
    <name type="scientific">Sorangium cellulosum</name>
    <name type="common">Polyangium cellulosum</name>
    <dbReference type="NCBI Taxonomy" id="56"/>
    <lineage>
        <taxon>Bacteria</taxon>
        <taxon>Pseudomonadati</taxon>
        <taxon>Myxococcota</taxon>
        <taxon>Polyangia</taxon>
        <taxon>Polyangiales</taxon>
        <taxon>Polyangiaceae</taxon>
        <taxon>Sorangium</taxon>
    </lineage>
</organism>
<evidence type="ECO:0000313" key="12">
    <source>
        <dbReference type="EMBL" id="AUX47909.1"/>
    </source>
</evidence>
<dbReference type="SUPFAM" id="SSF52972">
    <property type="entry name" value="ITPase-like"/>
    <property type="match status" value="1"/>
</dbReference>
<dbReference type="InterPro" id="IPR002637">
    <property type="entry name" value="RdgB/HAM1"/>
</dbReference>
<dbReference type="AlphaFoldDB" id="A0A2L0F8Z0"/>
<evidence type="ECO:0000256" key="4">
    <source>
        <dbReference type="ARBA" id="ARBA00022741"/>
    </source>
</evidence>
<proteinExistence type="inferred from homology"/>
<dbReference type="FunFam" id="3.90.950.10:FF:000001">
    <property type="entry name" value="dITP/XTP pyrophosphatase"/>
    <property type="match status" value="1"/>
</dbReference>
<sequence length="212" mass="22614">MSREPLRLLAATSNRGKLAELRSLLADLPIEVRSLAEVLPDAPPVVEDGATFLDNALLKARAGALRSAMVTLAEDSGLEVDVLGGRPGVHSARFAGEGATDAENNAALLAALEQVPDDRPRARFRCVMVLLDPRSGEEPIVTEGRCEGWISRQAQGTGGFGYDPLFVVGDYGRTMAELAEAEKNRVSHRGRAMQAMRASLEALLARRDAAGP</sequence>
<dbReference type="GO" id="GO:0000166">
    <property type="term" value="F:nucleotide binding"/>
    <property type="evidence" value="ECO:0007669"/>
    <property type="project" value="UniProtKB-KW"/>
</dbReference>
<comment type="catalytic activity">
    <reaction evidence="8 10">
        <text>dITP + H2O = dIMP + diphosphate + H(+)</text>
        <dbReference type="Rhea" id="RHEA:28342"/>
        <dbReference type="ChEBI" id="CHEBI:15377"/>
        <dbReference type="ChEBI" id="CHEBI:15378"/>
        <dbReference type="ChEBI" id="CHEBI:33019"/>
        <dbReference type="ChEBI" id="CHEBI:61194"/>
        <dbReference type="ChEBI" id="CHEBI:61382"/>
        <dbReference type="EC" id="3.6.1.66"/>
    </reaction>
</comment>
<dbReference type="InterPro" id="IPR020922">
    <property type="entry name" value="dITP/XTP_pyrophosphatase"/>
</dbReference>
<evidence type="ECO:0000256" key="5">
    <source>
        <dbReference type="ARBA" id="ARBA00022801"/>
    </source>
</evidence>
<keyword evidence="7 10" id="KW-0546">Nucleotide metabolism</keyword>
<gene>
    <name evidence="12" type="ORF">SOCE26_094350</name>
</gene>
<feature type="binding site" evidence="10">
    <location>
        <begin position="12"/>
        <end position="17"/>
    </location>
    <ligand>
        <name>substrate</name>
    </ligand>
</feature>
<dbReference type="Proteomes" id="UP000238348">
    <property type="component" value="Chromosome"/>
</dbReference>
<evidence type="ECO:0000256" key="10">
    <source>
        <dbReference type="HAMAP-Rule" id="MF_01405"/>
    </source>
</evidence>
<dbReference type="GO" id="GO:0046872">
    <property type="term" value="F:metal ion binding"/>
    <property type="evidence" value="ECO:0007669"/>
    <property type="project" value="UniProtKB-KW"/>
</dbReference>
<dbReference type="GO" id="GO:0017111">
    <property type="term" value="F:ribonucleoside triphosphate phosphatase activity"/>
    <property type="evidence" value="ECO:0007669"/>
    <property type="project" value="InterPro"/>
</dbReference>